<evidence type="ECO:0000313" key="1">
    <source>
        <dbReference type="EMBL" id="ROQ28853.1"/>
    </source>
</evidence>
<sequence length="142" mass="16335">MTISEKKENFEFWLMDMDAAIDSFISRISLEDKSKLDFSIDSLCTIENWILQNYSSSDEVKNMSNSQMVDGAARYIGETFRKILGGKWFIDYSDKDNVFFGLPQLKDMKNQKAQICPLTLVSASASRRKGNFLINILRSHLK</sequence>
<keyword evidence="2" id="KW-1185">Reference proteome</keyword>
<dbReference type="STRING" id="584787.GCA_001247655_02377"/>
<name>A0A3N1PJR9_9GAMM</name>
<accession>A0A3N1PJR9</accession>
<gene>
    <name evidence="1" type="ORF">EDC28_103450</name>
</gene>
<dbReference type="AlphaFoldDB" id="A0A3N1PJR9"/>
<dbReference type="OrthoDB" id="8779193at2"/>
<organism evidence="1 2">
    <name type="scientific">Gallaecimonas pentaromativorans</name>
    <dbReference type="NCBI Taxonomy" id="584787"/>
    <lineage>
        <taxon>Bacteria</taxon>
        <taxon>Pseudomonadati</taxon>
        <taxon>Pseudomonadota</taxon>
        <taxon>Gammaproteobacteria</taxon>
        <taxon>Enterobacterales</taxon>
        <taxon>Gallaecimonadaceae</taxon>
        <taxon>Gallaecimonas</taxon>
    </lineage>
</organism>
<dbReference type="Proteomes" id="UP000268033">
    <property type="component" value="Unassembled WGS sequence"/>
</dbReference>
<evidence type="ECO:0000313" key="2">
    <source>
        <dbReference type="Proteomes" id="UP000268033"/>
    </source>
</evidence>
<dbReference type="EMBL" id="RJUL01000003">
    <property type="protein sequence ID" value="ROQ28853.1"/>
    <property type="molecule type" value="Genomic_DNA"/>
</dbReference>
<dbReference type="RefSeq" id="WP_050660901.1">
    <property type="nucleotide sequence ID" value="NZ_LFWC01000028.1"/>
</dbReference>
<comment type="caution">
    <text evidence="1">The sequence shown here is derived from an EMBL/GenBank/DDBJ whole genome shotgun (WGS) entry which is preliminary data.</text>
</comment>
<evidence type="ECO:0008006" key="3">
    <source>
        <dbReference type="Google" id="ProtNLM"/>
    </source>
</evidence>
<protein>
    <recommendedName>
        <fullName evidence="3">DUF3806 domain-containing protein</fullName>
    </recommendedName>
</protein>
<reference evidence="1 2" key="1">
    <citation type="submission" date="2018-11" db="EMBL/GenBank/DDBJ databases">
        <title>Genomic Encyclopedia of Type Strains, Phase IV (KMG-IV): sequencing the most valuable type-strain genomes for metagenomic binning, comparative biology and taxonomic classification.</title>
        <authorList>
            <person name="Goeker M."/>
        </authorList>
    </citation>
    <scope>NUCLEOTIDE SEQUENCE [LARGE SCALE GENOMIC DNA]</scope>
    <source>
        <strain evidence="1 2">DSM 21945</strain>
    </source>
</reference>
<proteinExistence type="predicted"/>